<accession>Q3ACU2</accession>
<keyword evidence="2" id="KW-1185">Reference proteome</keyword>
<proteinExistence type="predicted"/>
<dbReference type="KEGG" id="chy:CHY_1198"/>
<dbReference type="InParanoid" id="Q3ACU2"/>
<sequence>MYTYIFTKENIYGGLKVVYLITFCEGEEVRYLFTQVFKTISWDLLDKNLIVVKLQN</sequence>
<protein>
    <submittedName>
        <fullName evidence="1">Uncharacterized protein</fullName>
    </submittedName>
</protein>
<dbReference type="Proteomes" id="UP000002706">
    <property type="component" value="Chromosome"/>
</dbReference>
<dbReference type="AlphaFoldDB" id="Q3ACU2"/>
<gene>
    <name evidence="1" type="ordered locus">CHY_1198</name>
</gene>
<evidence type="ECO:0000313" key="1">
    <source>
        <dbReference type="EMBL" id="ABB14364.1"/>
    </source>
</evidence>
<dbReference type="STRING" id="246194.CHY_1198"/>
<evidence type="ECO:0000313" key="2">
    <source>
        <dbReference type="Proteomes" id="UP000002706"/>
    </source>
</evidence>
<name>Q3ACU2_CARHZ</name>
<organism evidence="1 2">
    <name type="scientific">Carboxydothermus hydrogenoformans (strain ATCC BAA-161 / DSM 6008 / Z-2901)</name>
    <dbReference type="NCBI Taxonomy" id="246194"/>
    <lineage>
        <taxon>Bacteria</taxon>
        <taxon>Bacillati</taxon>
        <taxon>Bacillota</taxon>
        <taxon>Clostridia</taxon>
        <taxon>Thermoanaerobacterales</taxon>
        <taxon>Thermoanaerobacteraceae</taxon>
        <taxon>Carboxydothermus</taxon>
    </lineage>
</organism>
<reference evidence="1 2" key="1">
    <citation type="journal article" date="2005" name="PLoS Genet.">
        <title>Life in hot carbon monoxide: the complete genome sequence of Carboxydothermus hydrogenoformans Z-2901.</title>
        <authorList>
            <person name="Wu M."/>
            <person name="Ren Q."/>
            <person name="Durkin A.S."/>
            <person name="Daugherty S.C."/>
            <person name="Brinkac L.M."/>
            <person name="Dodson R.J."/>
            <person name="Madupu R."/>
            <person name="Sullivan S.A."/>
            <person name="Kolonay J.F."/>
            <person name="Haft D.H."/>
            <person name="Nelson W.C."/>
            <person name="Tallon L.J."/>
            <person name="Jones K.M."/>
            <person name="Ulrich L.E."/>
            <person name="Gonzalez J.M."/>
            <person name="Zhulin I.B."/>
            <person name="Robb F.T."/>
            <person name="Eisen J.A."/>
        </authorList>
    </citation>
    <scope>NUCLEOTIDE SEQUENCE [LARGE SCALE GENOMIC DNA]</scope>
    <source>
        <strain evidence="2">ATCC BAA-161 / DSM 6008 / Z-2901</strain>
    </source>
</reference>
<dbReference type="HOGENOM" id="CLU_3005670_0_0_9"/>
<dbReference type="EMBL" id="CP000141">
    <property type="protein sequence ID" value="ABB14364.1"/>
    <property type="molecule type" value="Genomic_DNA"/>
</dbReference>